<protein>
    <submittedName>
        <fullName evidence="1">Uncharacterized protein</fullName>
    </submittedName>
</protein>
<evidence type="ECO:0000313" key="2">
    <source>
        <dbReference type="Proteomes" id="UP000232615"/>
    </source>
</evidence>
<dbReference type="Proteomes" id="UP000232615">
    <property type="component" value="Segment"/>
</dbReference>
<sequence>MRFPKTFESYSHLLQRCRQQEFREWLLRSGEMSKGRRVALLASLLEGIFLFDDVGLLRLLSETGDLVSVHSSANGKVKFELKGERNHNFTFDVLFAQVCVDTDCVQVHKWMTQELGLWVYISENTPEFLEMYGKFLL</sequence>
<gene>
    <name evidence="1" type="ORF">TNS_ORF403</name>
</gene>
<evidence type="ECO:0000313" key="1">
    <source>
        <dbReference type="EMBL" id="AHC55121.1"/>
    </source>
</evidence>
<reference evidence="1 2" key="1">
    <citation type="journal article" date="2014" name="Arch. Virol.">
        <title>Complete genome sequence of Tunisvirus, a new member of the proposed family Marseilleviridae.</title>
        <authorList>
            <person name="Aherfi S."/>
            <person name="Boughalmi M."/>
            <person name="Pagnier I."/>
            <person name="Fournous G."/>
            <person name="La Scola B."/>
            <person name="Raoult D."/>
            <person name="Colson P."/>
        </authorList>
    </citation>
    <scope>NUCLEOTIDE SEQUENCE [LARGE SCALE GENOMIC DNA]</scope>
    <source>
        <strain evidence="1 2">U484</strain>
    </source>
</reference>
<keyword evidence="2" id="KW-1185">Reference proteome</keyword>
<proteinExistence type="predicted"/>
<dbReference type="EMBL" id="KF483846">
    <property type="protein sequence ID" value="AHC55121.1"/>
    <property type="molecule type" value="Genomic_DNA"/>
</dbReference>
<organism evidence="1 2">
    <name type="scientific">Tunisvirus fontaine2</name>
    <dbReference type="NCBI Taxonomy" id="1421067"/>
    <lineage>
        <taxon>Viruses</taxon>
        <taxon>Varidnaviria</taxon>
        <taxon>Bamfordvirae</taxon>
        <taxon>Nucleocytoviricota</taxon>
        <taxon>Megaviricetes</taxon>
        <taxon>Pimascovirales</taxon>
        <taxon>Pimascovirales incertae sedis</taxon>
        <taxon>Marseilleviridae</taxon>
        <taxon>Losannavirus</taxon>
        <taxon>Losannavirus tunisense</taxon>
    </lineage>
</organism>
<name>V9SFM6_9VIRU</name>
<accession>V9SFM6</accession>